<protein>
    <submittedName>
        <fullName evidence="2">Uncharacterized protein</fullName>
    </submittedName>
</protein>
<evidence type="ECO:0000256" key="1">
    <source>
        <dbReference type="SAM" id="MobiDB-lite"/>
    </source>
</evidence>
<dbReference type="InParanoid" id="E9GP25"/>
<name>E9GP25_DAPPU</name>
<sequence length="359" mass="40650">MIVNEYPQIKEDITTENPSGYRCLKDDIYNSTRNMRSYRSRKEKRFENTIVPTAGSSRQSANPTSLMNEIVSTVPHYATFDSTCLHQVVAEFLMMPVMKNYDYGVFSTLFNKLVITFLEYLNKTHSTVPHYTEQFSTLDVLEAINKEASTGRGQPKSPSTLSNNAITTRLVHYATVTHIANEHHHCSHTGGSTPPSPTRISRKDNPPGSQSYKLQAAKQKAKRKEKKRARAEHPPHRHHACSRGHRPTITSRRPQSHPEERISSDESLTPPPEQPSQHRRATNNCVRGHHFHRRGHLPDTTNNCPRPAPSPVSRRSSGAPHTLRREHQQPPTAADAVHTLVTLYTSNHHECVLHCSRRG</sequence>
<gene>
    <name evidence="2" type="ORF">DAPPUDRAFT_245787</name>
</gene>
<accession>E9GP25</accession>
<dbReference type="KEGG" id="dpx:DAPPUDRAFT_245787"/>
<feature type="compositionally biased region" description="Basic residues" evidence="1">
    <location>
        <begin position="277"/>
        <end position="295"/>
    </location>
</feature>
<dbReference type="EMBL" id="GL732556">
    <property type="protein sequence ID" value="EFX78757.1"/>
    <property type="molecule type" value="Genomic_DNA"/>
</dbReference>
<evidence type="ECO:0000313" key="3">
    <source>
        <dbReference type="Proteomes" id="UP000000305"/>
    </source>
</evidence>
<feature type="region of interest" description="Disordered" evidence="1">
    <location>
        <begin position="184"/>
        <end position="333"/>
    </location>
</feature>
<keyword evidence="3" id="KW-1185">Reference proteome</keyword>
<proteinExistence type="predicted"/>
<evidence type="ECO:0000313" key="2">
    <source>
        <dbReference type="EMBL" id="EFX78757.1"/>
    </source>
</evidence>
<dbReference type="AlphaFoldDB" id="E9GP25"/>
<organism evidence="2 3">
    <name type="scientific">Daphnia pulex</name>
    <name type="common">Water flea</name>
    <dbReference type="NCBI Taxonomy" id="6669"/>
    <lineage>
        <taxon>Eukaryota</taxon>
        <taxon>Metazoa</taxon>
        <taxon>Ecdysozoa</taxon>
        <taxon>Arthropoda</taxon>
        <taxon>Crustacea</taxon>
        <taxon>Branchiopoda</taxon>
        <taxon>Diplostraca</taxon>
        <taxon>Cladocera</taxon>
        <taxon>Anomopoda</taxon>
        <taxon>Daphniidae</taxon>
        <taxon>Daphnia</taxon>
    </lineage>
</organism>
<reference evidence="2 3" key="1">
    <citation type="journal article" date="2011" name="Science">
        <title>The ecoresponsive genome of Daphnia pulex.</title>
        <authorList>
            <person name="Colbourne J.K."/>
            <person name="Pfrender M.E."/>
            <person name="Gilbert D."/>
            <person name="Thomas W.K."/>
            <person name="Tucker A."/>
            <person name="Oakley T.H."/>
            <person name="Tokishita S."/>
            <person name="Aerts A."/>
            <person name="Arnold G.J."/>
            <person name="Basu M.K."/>
            <person name="Bauer D.J."/>
            <person name="Caceres C.E."/>
            <person name="Carmel L."/>
            <person name="Casola C."/>
            <person name="Choi J.H."/>
            <person name="Detter J.C."/>
            <person name="Dong Q."/>
            <person name="Dusheyko S."/>
            <person name="Eads B.D."/>
            <person name="Frohlich T."/>
            <person name="Geiler-Samerotte K.A."/>
            <person name="Gerlach D."/>
            <person name="Hatcher P."/>
            <person name="Jogdeo S."/>
            <person name="Krijgsveld J."/>
            <person name="Kriventseva E.V."/>
            <person name="Kultz D."/>
            <person name="Laforsch C."/>
            <person name="Lindquist E."/>
            <person name="Lopez J."/>
            <person name="Manak J.R."/>
            <person name="Muller J."/>
            <person name="Pangilinan J."/>
            <person name="Patwardhan R.P."/>
            <person name="Pitluck S."/>
            <person name="Pritham E.J."/>
            <person name="Rechtsteiner A."/>
            <person name="Rho M."/>
            <person name="Rogozin I.B."/>
            <person name="Sakarya O."/>
            <person name="Salamov A."/>
            <person name="Schaack S."/>
            <person name="Shapiro H."/>
            <person name="Shiga Y."/>
            <person name="Skalitzky C."/>
            <person name="Smith Z."/>
            <person name="Souvorov A."/>
            <person name="Sung W."/>
            <person name="Tang Z."/>
            <person name="Tsuchiya D."/>
            <person name="Tu H."/>
            <person name="Vos H."/>
            <person name="Wang M."/>
            <person name="Wolf Y.I."/>
            <person name="Yamagata H."/>
            <person name="Yamada T."/>
            <person name="Ye Y."/>
            <person name="Shaw J.R."/>
            <person name="Andrews J."/>
            <person name="Crease T.J."/>
            <person name="Tang H."/>
            <person name="Lucas S.M."/>
            <person name="Robertson H.M."/>
            <person name="Bork P."/>
            <person name="Koonin E.V."/>
            <person name="Zdobnov E.M."/>
            <person name="Grigoriev I.V."/>
            <person name="Lynch M."/>
            <person name="Boore J.L."/>
        </authorList>
    </citation>
    <scope>NUCLEOTIDE SEQUENCE [LARGE SCALE GENOMIC DNA]</scope>
</reference>
<feature type="compositionally biased region" description="Basic residues" evidence="1">
    <location>
        <begin position="219"/>
        <end position="246"/>
    </location>
</feature>
<dbReference type="HOGENOM" id="CLU_772249_0_0_1"/>
<dbReference type="Proteomes" id="UP000000305">
    <property type="component" value="Unassembled WGS sequence"/>
</dbReference>